<dbReference type="AlphaFoldDB" id="A0AAD8Y0K6"/>
<reference evidence="8" key="1">
    <citation type="submission" date="2023-06" db="EMBL/GenBank/DDBJ databases">
        <title>Survivors Of The Sea: Transcriptome response of Skeletonema marinoi to long-term dormancy.</title>
        <authorList>
            <person name="Pinder M.I.M."/>
            <person name="Kourtchenko O."/>
            <person name="Robertson E.K."/>
            <person name="Larsson T."/>
            <person name="Maumus F."/>
            <person name="Osuna-Cruz C.M."/>
            <person name="Vancaester E."/>
            <person name="Stenow R."/>
            <person name="Vandepoele K."/>
            <person name="Ploug H."/>
            <person name="Bruchert V."/>
            <person name="Godhe A."/>
            <person name="Topel M."/>
        </authorList>
    </citation>
    <scope>NUCLEOTIDE SEQUENCE</scope>
    <source>
        <strain evidence="8">R05AC</strain>
    </source>
</reference>
<gene>
    <name evidence="8" type="ORF">QTG54_011680</name>
</gene>
<evidence type="ECO:0000256" key="2">
    <source>
        <dbReference type="ARBA" id="ARBA00023015"/>
    </source>
</evidence>
<evidence type="ECO:0000313" key="9">
    <source>
        <dbReference type="Proteomes" id="UP001224775"/>
    </source>
</evidence>
<dbReference type="PANTHER" id="PTHR32467">
    <property type="entry name" value="AP2-LIKE ETHYLENE-RESPONSIVE TRANSCRIPTION FACTOR"/>
    <property type="match status" value="1"/>
</dbReference>
<dbReference type="InterPro" id="IPR016177">
    <property type="entry name" value="DNA-bd_dom_sf"/>
</dbReference>
<accession>A0AAD8Y0K6</accession>
<feature type="domain" description="AP2/ERF" evidence="7">
    <location>
        <begin position="245"/>
        <end position="309"/>
    </location>
</feature>
<evidence type="ECO:0000313" key="8">
    <source>
        <dbReference type="EMBL" id="KAK1737394.1"/>
    </source>
</evidence>
<name>A0AAD8Y0K6_9STRA</name>
<dbReference type="GO" id="GO:0005634">
    <property type="term" value="C:nucleus"/>
    <property type="evidence" value="ECO:0007669"/>
    <property type="project" value="UniProtKB-SubCell"/>
</dbReference>
<proteinExistence type="predicted"/>
<dbReference type="PROSITE" id="PS51032">
    <property type="entry name" value="AP2_ERF"/>
    <property type="match status" value="4"/>
</dbReference>
<comment type="caution">
    <text evidence="8">The sequence shown here is derived from an EMBL/GenBank/DDBJ whole genome shotgun (WGS) entry which is preliminary data.</text>
</comment>
<organism evidence="8 9">
    <name type="scientific">Skeletonema marinoi</name>
    <dbReference type="NCBI Taxonomy" id="267567"/>
    <lineage>
        <taxon>Eukaryota</taxon>
        <taxon>Sar</taxon>
        <taxon>Stramenopiles</taxon>
        <taxon>Ochrophyta</taxon>
        <taxon>Bacillariophyta</taxon>
        <taxon>Coscinodiscophyceae</taxon>
        <taxon>Thalassiosirophycidae</taxon>
        <taxon>Thalassiosirales</taxon>
        <taxon>Skeletonemataceae</taxon>
        <taxon>Skeletonema</taxon>
        <taxon>Skeletonema marinoi-dohrnii complex</taxon>
    </lineage>
</organism>
<dbReference type="Proteomes" id="UP001224775">
    <property type="component" value="Unassembled WGS sequence"/>
</dbReference>
<feature type="region of interest" description="Disordered" evidence="6">
    <location>
        <begin position="147"/>
        <end position="194"/>
    </location>
</feature>
<evidence type="ECO:0000256" key="4">
    <source>
        <dbReference type="ARBA" id="ARBA00023163"/>
    </source>
</evidence>
<feature type="domain" description="AP2/ERF" evidence="7">
    <location>
        <begin position="341"/>
        <end position="402"/>
    </location>
</feature>
<keyword evidence="5" id="KW-0539">Nucleus</keyword>
<dbReference type="EMBL" id="JATAAI010000025">
    <property type="protein sequence ID" value="KAK1737394.1"/>
    <property type="molecule type" value="Genomic_DNA"/>
</dbReference>
<keyword evidence="2" id="KW-0805">Transcription regulation</keyword>
<keyword evidence="3" id="KW-0238">DNA-binding</keyword>
<keyword evidence="9" id="KW-1185">Reference proteome</keyword>
<dbReference type="InterPro" id="IPR036955">
    <property type="entry name" value="AP2/ERF_dom_sf"/>
</dbReference>
<sequence length="583" mass="64273">MVYPLSRIGSSKAIAVPDYFMATINDQQFRGNNLMPRFFAAVSSLSMYRLAASGETVILVTASEAAAFAATTLSSSAAAAESVVINNAPAEHNSTELQIKICNSTSCTKPAQHTSPGGLVQLCRHKECFNAVDFERGGGLCYIHQKNQKGPMDGEQSDSNDSADDGKIRSVASDEGLSDTYSTHDNNYGLGDEVGKKRALTSGDSISGKDDIKRQRVDAFVLDLTGVPPQSPIPKSGYIKEGASKYKGVHFNKLMKKWHAQISIEGKQRHIGYYENEEEAATDYARAVFKYKGQGALDKARERRALDNAREQDSIIIDLTGVPPQPPIPKSAGHIKEGASKYTGVYFNKPMKKWLAQIKIDGMNRHIGYYDNEEEAATDYARAVFKYKNQAALGKAREDSFIIDLSDVPPQPPIPKSSGTIKEGASKYTGVHFNKQMNKWRVQIDIKGKQRYIGHYENEEEAATDYARAVFKYKGQGALDKARERRALDNAREQDSIIIDLSGVPPQPPITKSAGLIKEGASKYTGASFNKKANKWLAKIRIEGKQRQIGSYENEEEAAVDYARAVFKYRGQFGTESRSGRNN</sequence>
<comment type="subcellular location">
    <subcellularLocation>
        <location evidence="1">Nucleus</location>
    </subcellularLocation>
</comment>
<dbReference type="PANTHER" id="PTHR32467:SF90">
    <property type="entry name" value="AP2-LIKE ETHYLENE-RESPONSIVE TRANSCRIPTION FACTOR AIL1"/>
    <property type="match status" value="1"/>
</dbReference>
<protein>
    <submittedName>
        <fullName evidence="8">AP2/ERF family transcription factor family protein</fullName>
    </submittedName>
</protein>
<feature type="domain" description="AP2/ERF" evidence="7">
    <location>
        <begin position="427"/>
        <end position="491"/>
    </location>
</feature>
<evidence type="ECO:0000256" key="5">
    <source>
        <dbReference type="ARBA" id="ARBA00023242"/>
    </source>
</evidence>
<feature type="domain" description="AP2/ERF" evidence="7">
    <location>
        <begin position="523"/>
        <end position="583"/>
    </location>
</feature>
<dbReference type="Gene3D" id="3.30.730.10">
    <property type="entry name" value="AP2/ERF domain"/>
    <property type="match status" value="4"/>
</dbReference>
<evidence type="ECO:0000256" key="6">
    <source>
        <dbReference type="SAM" id="MobiDB-lite"/>
    </source>
</evidence>
<keyword evidence="4" id="KW-0804">Transcription</keyword>
<evidence type="ECO:0000256" key="3">
    <source>
        <dbReference type="ARBA" id="ARBA00023125"/>
    </source>
</evidence>
<dbReference type="GO" id="GO:0003700">
    <property type="term" value="F:DNA-binding transcription factor activity"/>
    <property type="evidence" value="ECO:0007669"/>
    <property type="project" value="InterPro"/>
</dbReference>
<dbReference type="InterPro" id="IPR001471">
    <property type="entry name" value="AP2/ERF_dom"/>
</dbReference>
<dbReference type="SUPFAM" id="SSF54171">
    <property type="entry name" value="DNA-binding domain"/>
    <property type="match status" value="4"/>
</dbReference>
<dbReference type="GO" id="GO:0003677">
    <property type="term" value="F:DNA binding"/>
    <property type="evidence" value="ECO:0007669"/>
    <property type="project" value="UniProtKB-KW"/>
</dbReference>
<evidence type="ECO:0000259" key="7">
    <source>
        <dbReference type="PROSITE" id="PS51032"/>
    </source>
</evidence>
<evidence type="ECO:0000256" key="1">
    <source>
        <dbReference type="ARBA" id="ARBA00004123"/>
    </source>
</evidence>